<protein>
    <submittedName>
        <fullName evidence="2">Uncharacterized protein</fullName>
    </submittedName>
</protein>
<gene>
    <name evidence="2" type="ORF">ACFFGY_16035</name>
</gene>
<evidence type="ECO:0000313" key="2">
    <source>
        <dbReference type="EMBL" id="MFC0409763.1"/>
    </source>
</evidence>
<keyword evidence="3" id="KW-1185">Reference proteome</keyword>
<evidence type="ECO:0000313" key="3">
    <source>
        <dbReference type="Proteomes" id="UP001589865"/>
    </source>
</evidence>
<dbReference type="EMBL" id="JBHLUN010000010">
    <property type="protein sequence ID" value="MFC0409763.1"/>
    <property type="molecule type" value="Genomic_DNA"/>
</dbReference>
<evidence type="ECO:0000256" key="1">
    <source>
        <dbReference type="SAM" id="MobiDB-lite"/>
    </source>
</evidence>
<comment type="caution">
    <text evidence="2">The sequence shown here is derived from an EMBL/GenBank/DDBJ whole genome shotgun (WGS) entry which is preliminary data.</text>
</comment>
<sequence>MNAPTLIPAAPSRRSHPHVQRRSDRELRELCRRHFALAQRIRRMWDQVRETVPVLGMDPDDLENYGIRVRFVEPTTAAERRAKDRVLKLGESISDRRDELELLAAEITRMTPCTPAGFRAKTWAGLHTLRLCRHEEDSADQPLLDSLLQDLLFGGGLP</sequence>
<organism evidence="2 3">
    <name type="scientific">Roseomonas elaeocarpi</name>
    <dbReference type="NCBI Taxonomy" id="907779"/>
    <lineage>
        <taxon>Bacteria</taxon>
        <taxon>Pseudomonadati</taxon>
        <taxon>Pseudomonadota</taxon>
        <taxon>Alphaproteobacteria</taxon>
        <taxon>Acetobacterales</taxon>
        <taxon>Roseomonadaceae</taxon>
        <taxon>Roseomonas</taxon>
    </lineage>
</organism>
<name>A0ABV6JVK7_9PROT</name>
<accession>A0ABV6JVK7</accession>
<reference evidence="2 3" key="1">
    <citation type="submission" date="2024-09" db="EMBL/GenBank/DDBJ databases">
        <authorList>
            <person name="Sun Q."/>
            <person name="Mori K."/>
        </authorList>
    </citation>
    <scope>NUCLEOTIDE SEQUENCE [LARGE SCALE GENOMIC DNA]</scope>
    <source>
        <strain evidence="2 3">TBRC 5777</strain>
    </source>
</reference>
<dbReference type="RefSeq" id="WP_377045507.1">
    <property type="nucleotide sequence ID" value="NZ_JBHLUN010000010.1"/>
</dbReference>
<dbReference type="Proteomes" id="UP001589865">
    <property type="component" value="Unassembled WGS sequence"/>
</dbReference>
<feature type="region of interest" description="Disordered" evidence="1">
    <location>
        <begin position="1"/>
        <end position="24"/>
    </location>
</feature>
<proteinExistence type="predicted"/>